<dbReference type="PROSITE" id="PS00759">
    <property type="entry name" value="ARGE_DAPE_CPG2_2"/>
    <property type="match status" value="1"/>
</dbReference>
<dbReference type="GO" id="GO:0016812">
    <property type="term" value="F:hydrolase activity, acting on carbon-nitrogen (but not peptide) bonds, in cyclic amides"/>
    <property type="evidence" value="ECO:0007669"/>
    <property type="project" value="InterPro"/>
</dbReference>
<evidence type="ECO:0000256" key="4">
    <source>
        <dbReference type="ARBA" id="ARBA00022801"/>
    </source>
</evidence>
<evidence type="ECO:0000259" key="5">
    <source>
        <dbReference type="Pfam" id="PF07687"/>
    </source>
</evidence>
<keyword evidence="2" id="KW-0645">Protease</keyword>
<protein>
    <submittedName>
        <fullName evidence="6">Putative metalloexopeptidase</fullName>
    </submittedName>
</protein>
<accession>A0A2R5LEL2</accession>
<evidence type="ECO:0000256" key="2">
    <source>
        <dbReference type="ARBA" id="ARBA00022670"/>
    </source>
</evidence>
<organism evidence="6">
    <name type="scientific">Ornithodoros turicata</name>
    <dbReference type="NCBI Taxonomy" id="34597"/>
    <lineage>
        <taxon>Eukaryota</taxon>
        <taxon>Metazoa</taxon>
        <taxon>Ecdysozoa</taxon>
        <taxon>Arthropoda</taxon>
        <taxon>Chelicerata</taxon>
        <taxon>Arachnida</taxon>
        <taxon>Acari</taxon>
        <taxon>Parasitiformes</taxon>
        <taxon>Ixodida</taxon>
        <taxon>Ixodoidea</taxon>
        <taxon>Argasidae</taxon>
        <taxon>Ornithodorinae</taxon>
        <taxon>Ornithodoros</taxon>
    </lineage>
</organism>
<dbReference type="GO" id="GO:0008233">
    <property type="term" value="F:peptidase activity"/>
    <property type="evidence" value="ECO:0007669"/>
    <property type="project" value="UniProtKB-KW"/>
</dbReference>
<dbReference type="Gene3D" id="3.30.70.360">
    <property type="match status" value="1"/>
</dbReference>
<sequence length="481" mass="53131">MPPSEVPDALRRVFSAIDKEQERFVATLREAVAIKSVSLWPEARDDIIDIMSWMKNKLEAEDVVCELKAVGSQSLPDGSAIPLPPVLIGCLGSDPTKKTVLVYGHLDVQPAFKEDGWNTDPFELVEKDEKLYGRGSSDDKGPVLGWLNVVQAHREADVPLPVNLKFVIEGMEESGSEGLEDLLLSMKNTDFLKDVDYACVSDNNWLGPEKPCLIYGLRGLCYFDVQVHNTDRDLHSDVLSGAVPEALADLLYILNNLTGPCGQILVPGIMDNVAPVTDKERALYNDLDFDMEVFRQELGCSKLAHGDKGDLLMAMWRFPSLSIHGVEGAFDGSGAKAVIPGWVSGKFSIRTVPNQEPKKVEKAVMDYLDTLWKHRKSFNVMKASMISCGRYWVGDPFSKHFQAAAAATKLVYGVYPDMIREGGSVPVTAIIQEVTGKEVICIPMGASDDAPHSESEKLDRRNYIEGTKLFAAYLYEISLLE</sequence>
<dbReference type="InterPro" id="IPR011650">
    <property type="entry name" value="Peptidase_M20_dimer"/>
</dbReference>
<evidence type="ECO:0000313" key="6">
    <source>
        <dbReference type="EMBL" id="MBY07963.1"/>
    </source>
</evidence>
<feature type="domain" description="Peptidase M20 dimerisation" evidence="5">
    <location>
        <begin position="215"/>
        <end position="373"/>
    </location>
</feature>
<name>A0A2R5LEL2_9ACAR</name>
<evidence type="ECO:0000256" key="1">
    <source>
        <dbReference type="ARBA" id="ARBA00006247"/>
    </source>
</evidence>
<dbReference type="Gene3D" id="3.40.630.10">
    <property type="entry name" value="Zn peptidases"/>
    <property type="match status" value="1"/>
</dbReference>
<dbReference type="InterPro" id="IPR002933">
    <property type="entry name" value="Peptidase_M20"/>
</dbReference>
<comment type="similarity">
    <text evidence="1">Belongs to the peptidase M20A family.</text>
</comment>
<dbReference type="GO" id="GO:0006508">
    <property type="term" value="P:proteolysis"/>
    <property type="evidence" value="ECO:0007669"/>
    <property type="project" value="UniProtKB-KW"/>
</dbReference>
<dbReference type="InterPro" id="IPR002195">
    <property type="entry name" value="Dihydroorotase_CS"/>
</dbReference>
<dbReference type="EMBL" id="GGLE01003837">
    <property type="protein sequence ID" value="MBY07963.1"/>
    <property type="molecule type" value="Transcribed_RNA"/>
</dbReference>
<proteinExistence type="inferred from homology"/>
<keyword evidence="3" id="KW-0479">Metal-binding</keyword>
<dbReference type="PANTHER" id="PTHR43270:SF4">
    <property type="entry name" value="CARNOSINE DIPEPTIDASE 2, ISOFORM A"/>
    <property type="match status" value="1"/>
</dbReference>
<dbReference type="PROSITE" id="PS00483">
    <property type="entry name" value="DIHYDROOROTASE_2"/>
    <property type="match status" value="1"/>
</dbReference>
<dbReference type="GO" id="GO:0046872">
    <property type="term" value="F:metal ion binding"/>
    <property type="evidence" value="ECO:0007669"/>
    <property type="project" value="UniProtKB-KW"/>
</dbReference>
<dbReference type="Pfam" id="PF07687">
    <property type="entry name" value="M20_dimer"/>
    <property type="match status" value="1"/>
</dbReference>
<reference evidence="6" key="1">
    <citation type="submission" date="2018-03" db="EMBL/GenBank/DDBJ databases">
        <title>The relapsing fever spirochete Borrelia turicatae persists in the highly oxidative environment of its soft-bodied tick vector.</title>
        <authorList>
            <person name="Bourret T.J."/>
            <person name="Boyle W.K."/>
            <person name="Valenzuela J.G."/>
            <person name="Oliveira F."/>
            <person name="Lopez J.E."/>
        </authorList>
    </citation>
    <scope>NUCLEOTIDE SEQUENCE</scope>
    <source>
        <strain evidence="6">Kansas strain/isolate</strain>
        <tissue evidence="6">Salivary glands</tissue>
    </source>
</reference>
<dbReference type="InterPro" id="IPR051458">
    <property type="entry name" value="Cyt/Met_Dipeptidase"/>
</dbReference>
<dbReference type="CDD" id="cd05676">
    <property type="entry name" value="M20_dipept_like_CNDP"/>
    <property type="match status" value="1"/>
</dbReference>
<dbReference type="Pfam" id="PF01546">
    <property type="entry name" value="Peptidase_M20"/>
    <property type="match status" value="1"/>
</dbReference>
<dbReference type="InterPro" id="IPR001261">
    <property type="entry name" value="ArgE/DapE_CS"/>
</dbReference>
<dbReference type="SUPFAM" id="SSF53187">
    <property type="entry name" value="Zn-dependent exopeptidases"/>
    <property type="match status" value="1"/>
</dbReference>
<dbReference type="AlphaFoldDB" id="A0A2R5LEL2"/>
<keyword evidence="4" id="KW-0378">Hydrolase</keyword>
<dbReference type="PANTHER" id="PTHR43270">
    <property type="entry name" value="BETA-ALA-HIS DIPEPTIDASE"/>
    <property type="match status" value="1"/>
</dbReference>
<evidence type="ECO:0000256" key="3">
    <source>
        <dbReference type="ARBA" id="ARBA00022723"/>
    </source>
</evidence>